<name>A0ABM1GKW6_SOLPN</name>
<keyword evidence="1" id="KW-1185">Reference proteome</keyword>
<protein>
    <submittedName>
        <fullName evidence="2">Uncharacterized protein LOC107016640</fullName>
    </submittedName>
</protein>
<reference evidence="1" key="1">
    <citation type="journal article" date="2014" name="Nat. Genet.">
        <title>The genome of the stress-tolerant wild tomato species Solanum pennellii.</title>
        <authorList>
            <person name="Bolger A."/>
            <person name="Scossa F."/>
            <person name="Bolger M.E."/>
            <person name="Lanz C."/>
            <person name="Maumus F."/>
            <person name="Tohge T."/>
            <person name="Quesneville H."/>
            <person name="Alseekh S."/>
            <person name="Sorensen I."/>
            <person name="Lichtenstein G."/>
            <person name="Fich E.A."/>
            <person name="Conte M."/>
            <person name="Keller H."/>
            <person name="Schneeberger K."/>
            <person name="Schwacke R."/>
            <person name="Ofner I."/>
            <person name="Vrebalov J."/>
            <person name="Xu Y."/>
            <person name="Osorio S."/>
            <person name="Aflitos S.A."/>
            <person name="Schijlen E."/>
            <person name="Jimenez-Gomez J.M."/>
            <person name="Ryngajllo M."/>
            <person name="Kimura S."/>
            <person name="Kumar R."/>
            <person name="Koenig D."/>
            <person name="Headland L.R."/>
            <person name="Maloof J.N."/>
            <person name="Sinha N."/>
            <person name="van Ham R.C."/>
            <person name="Lankhorst R.K."/>
            <person name="Mao L."/>
            <person name="Vogel A."/>
            <person name="Arsova B."/>
            <person name="Panstruga R."/>
            <person name="Fei Z."/>
            <person name="Rose J.K."/>
            <person name="Zamir D."/>
            <person name="Carrari F."/>
            <person name="Giovannoni J.J."/>
            <person name="Weigel D."/>
            <person name="Usadel B."/>
            <person name="Fernie A.R."/>
        </authorList>
    </citation>
    <scope>NUCLEOTIDE SEQUENCE [LARGE SCALE GENOMIC DNA]</scope>
    <source>
        <strain evidence="1">cv. LA0716</strain>
    </source>
</reference>
<reference evidence="2" key="2">
    <citation type="submission" date="2025-08" db="UniProtKB">
        <authorList>
            <consortium name="RefSeq"/>
        </authorList>
    </citation>
    <scope>IDENTIFICATION</scope>
</reference>
<sequence>MSVEEYSLEFTMLSGYATSLVSNHRDEMSRFVIGVSNFMKEECRITMLHGDMNLSRLMMYAQSTDESKLNRISRNFKRSGPSDQNQPRFNKKAKTQGELIDPKVKLEKGNDSKCGKPTCATCWKKHYGKCLIGTGNCFRKEGKQVPPSVPGEDDVPRKNHFYALRAIGSKPDEDDDVDK</sequence>
<gene>
    <name evidence="2" type="primary">LOC107016640</name>
</gene>
<evidence type="ECO:0000313" key="2">
    <source>
        <dbReference type="RefSeq" id="XP_015072536.1"/>
    </source>
</evidence>
<organism evidence="1 2">
    <name type="scientific">Solanum pennellii</name>
    <name type="common">Tomato</name>
    <name type="synonym">Lycopersicon pennellii</name>
    <dbReference type="NCBI Taxonomy" id="28526"/>
    <lineage>
        <taxon>Eukaryota</taxon>
        <taxon>Viridiplantae</taxon>
        <taxon>Streptophyta</taxon>
        <taxon>Embryophyta</taxon>
        <taxon>Tracheophyta</taxon>
        <taxon>Spermatophyta</taxon>
        <taxon>Magnoliopsida</taxon>
        <taxon>eudicotyledons</taxon>
        <taxon>Gunneridae</taxon>
        <taxon>Pentapetalae</taxon>
        <taxon>asterids</taxon>
        <taxon>lamiids</taxon>
        <taxon>Solanales</taxon>
        <taxon>Solanaceae</taxon>
        <taxon>Solanoideae</taxon>
        <taxon>Solaneae</taxon>
        <taxon>Solanum</taxon>
        <taxon>Solanum subgen. Lycopersicon</taxon>
    </lineage>
</organism>
<dbReference type="GeneID" id="107016640"/>
<proteinExistence type="predicted"/>
<evidence type="ECO:0000313" key="1">
    <source>
        <dbReference type="Proteomes" id="UP000694930"/>
    </source>
</evidence>
<dbReference type="Proteomes" id="UP000694930">
    <property type="component" value="Chromosome 4"/>
</dbReference>
<dbReference type="RefSeq" id="XP_015072536.1">
    <property type="nucleotide sequence ID" value="XM_015217050.1"/>
</dbReference>
<accession>A0ABM1GKW6</accession>